<evidence type="ECO:0000313" key="3">
    <source>
        <dbReference type="EMBL" id="RKQ86815.1"/>
    </source>
</evidence>
<dbReference type="InterPro" id="IPR029016">
    <property type="entry name" value="GAF-like_dom_sf"/>
</dbReference>
<sequence>MGNRNPWLATDVLTDPRARARELREARARFFGAGTANGVRPLILASWRRSLAAGLRSGDVSPAPAPDDDASARWDAHPLRAGLPFVRDALAAIAEEAQHLTAIADADGRLVWIDGPARLRQAAAELGFVAGAVWSERAAGTNGIGTALAVDHAVQVFAGEHFIDAAQPWTAVAAPVHAPATGAILGAIGLMGRLETVHPHSLALALAAARALEDRLLAAQHERDAGLRERHLDRVVHSAAPRRALVGSDGRVLLAEPRGWLPPAVTVPAGGGDVRLPGDVHAVAESLGPDGAYLLHAGESRPPPTEPVLHLATLGQDQGAARLGREALRLRQRHTELLVLLAHRPDGIGAEELAEAIYGDEGRPSTVRTEMFRLRRLLGRWIINAPYRLTIRVDADFLEVQRRLRAGAVLEAAQAYPAPLLPDSDAPGVAALRDELDDWMRRAVLSDGGVETLWAWLQSASGRADAPAWKRFLATVDFGDPRRSLAACRVAQLRASGL</sequence>
<dbReference type="Proteomes" id="UP000278962">
    <property type="component" value="Unassembled WGS sequence"/>
</dbReference>
<dbReference type="SUPFAM" id="SSF46894">
    <property type="entry name" value="C-terminal effector domain of the bipartite response regulators"/>
    <property type="match status" value="1"/>
</dbReference>
<reference evidence="3 4" key="1">
    <citation type="submission" date="2018-10" db="EMBL/GenBank/DDBJ databases">
        <title>Genomic Encyclopedia of Archaeal and Bacterial Type Strains, Phase II (KMG-II): from individual species to whole genera.</title>
        <authorList>
            <person name="Goeker M."/>
        </authorList>
    </citation>
    <scope>NUCLEOTIDE SEQUENCE [LARGE SCALE GENOMIC DNA]</scope>
    <source>
        <strain evidence="3 4">DSM 14954</strain>
    </source>
</reference>
<evidence type="ECO:0008006" key="5">
    <source>
        <dbReference type="Google" id="ProtNLM"/>
    </source>
</evidence>
<dbReference type="Gene3D" id="1.10.10.10">
    <property type="entry name" value="Winged helix-like DNA-binding domain superfamily/Winged helix DNA-binding domain"/>
    <property type="match status" value="1"/>
</dbReference>
<keyword evidence="2" id="KW-0804">Transcription</keyword>
<protein>
    <recommendedName>
        <fullName evidence="5">GAF domain-containing protein</fullName>
    </recommendedName>
</protein>
<keyword evidence="4" id="KW-1185">Reference proteome</keyword>
<dbReference type="GO" id="GO:0006355">
    <property type="term" value="P:regulation of DNA-templated transcription"/>
    <property type="evidence" value="ECO:0007669"/>
    <property type="project" value="InterPro"/>
</dbReference>
<dbReference type="RefSeq" id="WP_121254866.1">
    <property type="nucleotide sequence ID" value="NZ_RBIL01000002.1"/>
</dbReference>
<organism evidence="3 4">
    <name type="scientific">Solirubrobacter pauli</name>
    <dbReference type="NCBI Taxonomy" id="166793"/>
    <lineage>
        <taxon>Bacteria</taxon>
        <taxon>Bacillati</taxon>
        <taxon>Actinomycetota</taxon>
        <taxon>Thermoleophilia</taxon>
        <taxon>Solirubrobacterales</taxon>
        <taxon>Solirubrobacteraceae</taxon>
        <taxon>Solirubrobacter</taxon>
    </lineage>
</organism>
<dbReference type="InterPro" id="IPR036388">
    <property type="entry name" value="WH-like_DNA-bd_sf"/>
</dbReference>
<dbReference type="OrthoDB" id="3928741at2"/>
<evidence type="ECO:0000256" key="2">
    <source>
        <dbReference type="ARBA" id="ARBA00023163"/>
    </source>
</evidence>
<gene>
    <name evidence="3" type="ORF">C8N24_4830</name>
</gene>
<accession>A0A660L0F1</accession>
<evidence type="ECO:0000313" key="4">
    <source>
        <dbReference type="Proteomes" id="UP000278962"/>
    </source>
</evidence>
<dbReference type="Gene3D" id="3.30.450.40">
    <property type="match status" value="1"/>
</dbReference>
<proteinExistence type="predicted"/>
<keyword evidence="1" id="KW-0805">Transcription regulation</keyword>
<dbReference type="EMBL" id="RBIL01000002">
    <property type="protein sequence ID" value="RKQ86815.1"/>
    <property type="molecule type" value="Genomic_DNA"/>
</dbReference>
<comment type="caution">
    <text evidence="3">The sequence shown here is derived from an EMBL/GenBank/DDBJ whole genome shotgun (WGS) entry which is preliminary data.</text>
</comment>
<name>A0A660L0F1_9ACTN</name>
<dbReference type="AlphaFoldDB" id="A0A660L0F1"/>
<evidence type="ECO:0000256" key="1">
    <source>
        <dbReference type="ARBA" id="ARBA00023015"/>
    </source>
</evidence>
<dbReference type="GO" id="GO:0003677">
    <property type="term" value="F:DNA binding"/>
    <property type="evidence" value="ECO:0007669"/>
    <property type="project" value="InterPro"/>
</dbReference>
<dbReference type="InterPro" id="IPR016032">
    <property type="entry name" value="Sig_transdc_resp-reg_C-effctor"/>
</dbReference>